<organism evidence="2 3">
    <name type="scientific">Actinokineospora iranica</name>
    <dbReference type="NCBI Taxonomy" id="1271860"/>
    <lineage>
        <taxon>Bacteria</taxon>
        <taxon>Bacillati</taxon>
        <taxon>Actinomycetota</taxon>
        <taxon>Actinomycetes</taxon>
        <taxon>Pseudonocardiales</taxon>
        <taxon>Pseudonocardiaceae</taxon>
        <taxon>Actinokineospora</taxon>
    </lineage>
</organism>
<dbReference type="InterPro" id="IPR001387">
    <property type="entry name" value="Cro/C1-type_HTH"/>
</dbReference>
<dbReference type="AlphaFoldDB" id="A0A1G6SP54"/>
<name>A0A1G6SP54_9PSEU</name>
<reference evidence="3" key="1">
    <citation type="submission" date="2016-10" db="EMBL/GenBank/DDBJ databases">
        <authorList>
            <person name="Varghese N."/>
            <person name="Submissions S."/>
        </authorList>
    </citation>
    <scope>NUCLEOTIDE SEQUENCE [LARGE SCALE GENOMIC DNA]</scope>
    <source>
        <strain evidence="3">IBRC-M 10403</strain>
    </source>
</reference>
<dbReference type="GO" id="GO:0003677">
    <property type="term" value="F:DNA binding"/>
    <property type="evidence" value="ECO:0007669"/>
    <property type="project" value="InterPro"/>
</dbReference>
<keyword evidence="3" id="KW-1185">Reference proteome</keyword>
<dbReference type="InterPro" id="IPR010982">
    <property type="entry name" value="Lambda_DNA-bd_dom_sf"/>
</dbReference>
<sequence length="313" mass="33357">MNNLGALLRAAREAAGVSLSALAGRTHYSKPLLGMLETGKRAVRPEHVRAYEQALGIDVERLAATAIAPHRVDRGSLADTATILGATRRLEDATSASAVLPAVQGLAQFGVALTLSAGSDLSQQTAALASEINQYRGSLELATGNMTAADKSLNDAISLAAESNSPDRLVHGLSFKAYAALINGRTTDAATLADRSLAVQGVHPLLRVYDLYQRARILAAAKESLAAQHALIVADRAAEAASDEEPPESGYWYTEGLWGLHRGRVLWLTGQQKQGAREVLAGLAAMPDEHREAEWATTWVRTVLGDNYATEEW</sequence>
<protein>
    <submittedName>
        <fullName evidence="2">Helix-turn-helix domain-containing protein</fullName>
    </submittedName>
</protein>
<dbReference type="SUPFAM" id="SSF47413">
    <property type="entry name" value="lambda repressor-like DNA-binding domains"/>
    <property type="match status" value="1"/>
</dbReference>
<dbReference type="PROSITE" id="PS50943">
    <property type="entry name" value="HTH_CROC1"/>
    <property type="match status" value="1"/>
</dbReference>
<proteinExistence type="predicted"/>
<evidence type="ECO:0000313" key="2">
    <source>
        <dbReference type="EMBL" id="SDD18431.1"/>
    </source>
</evidence>
<dbReference type="SMART" id="SM00530">
    <property type="entry name" value="HTH_XRE"/>
    <property type="match status" value="1"/>
</dbReference>
<accession>A0A1G6SP54</accession>
<evidence type="ECO:0000259" key="1">
    <source>
        <dbReference type="PROSITE" id="PS50943"/>
    </source>
</evidence>
<feature type="domain" description="HTH cro/C1-type" evidence="1">
    <location>
        <begin position="8"/>
        <end position="62"/>
    </location>
</feature>
<dbReference type="Pfam" id="PF13560">
    <property type="entry name" value="HTH_31"/>
    <property type="match status" value="1"/>
</dbReference>
<dbReference type="CDD" id="cd00093">
    <property type="entry name" value="HTH_XRE"/>
    <property type="match status" value="1"/>
</dbReference>
<dbReference type="Gene3D" id="1.10.260.40">
    <property type="entry name" value="lambda repressor-like DNA-binding domains"/>
    <property type="match status" value="1"/>
</dbReference>
<gene>
    <name evidence="2" type="ORF">SAMN05216174_10883</name>
</gene>
<dbReference type="EMBL" id="FMZZ01000008">
    <property type="protein sequence ID" value="SDD18431.1"/>
    <property type="molecule type" value="Genomic_DNA"/>
</dbReference>
<dbReference type="Proteomes" id="UP000199501">
    <property type="component" value="Unassembled WGS sequence"/>
</dbReference>
<evidence type="ECO:0000313" key="3">
    <source>
        <dbReference type="Proteomes" id="UP000199501"/>
    </source>
</evidence>
<dbReference type="STRING" id="1271860.SAMN05216174_10883"/>